<keyword evidence="8 11" id="KW-1133">Transmembrane helix</keyword>
<evidence type="ECO:0000256" key="9">
    <source>
        <dbReference type="ARBA" id="ARBA00023012"/>
    </source>
</evidence>
<keyword evidence="9" id="KW-0902">Two-component regulatory system</keyword>
<evidence type="ECO:0000256" key="8">
    <source>
        <dbReference type="ARBA" id="ARBA00022989"/>
    </source>
</evidence>
<evidence type="ECO:0000259" key="13">
    <source>
        <dbReference type="PROSITE" id="PS50113"/>
    </source>
</evidence>
<evidence type="ECO:0000313" key="15">
    <source>
        <dbReference type="Proteomes" id="UP001442494"/>
    </source>
</evidence>
<dbReference type="Pfam" id="PF02518">
    <property type="entry name" value="HATPase_c"/>
    <property type="match status" value="1"/>
</dbReference>
<feature type="transmembrane region" description="Helical" evidence="11">
    <location>
        <begin position="278"/>
        <end position="299"/>
    </location>
</feature>
<dbReference type="Pfam" id="PF08447">
    <property type="entry name" value="PAS_3"/>
    <property type="match status" value="1"/>
</dbReference>
<feature type="transmembrane region" description="Helical" evidence="11">
    <location>
        <begin position="232"/>
        <end position="258"/>
    </location>
</feature>
<sequence>MSQPRLWRYLAAVAVLAAIYFVTGKIVFSIPSISTATTPLFPPAGISQAALFLFGRGIWPGVALGDFFISLEVGQPWYMALGMAFIPSLQAIAGATLLRRLGLHPSLESLRDVLALVALSALLSTIIGPTLGVTILCWSGFETWSKFTAIWWTWWVGDAMGVLILAPLVLTWFRGELRRMRSRWHQINLQPRRVIEAVVLCLMLLGVSWAVFGSASKIVSDRYPIEYLPLPLVIWAAFRFGQRGTVLATLFVSSIAIWGASKGRGPFIGQTDNINQAILALQTFMGVEAITALVLAATVTERKQTEIFLRQSEASLANAQRIAHLGSWDLDLVRQQLQWSDEHYRILGFSPKAFEPTVEIFLNSVHPDDQQRIKELLDGASFHNQPFSTDFRIILPDNQERIVQGSCETIQEPSGRIIRLIGTIQDISKQKRIEKALLESEAQLLELAHNLDQKVTERTLELEQKNEELARSLFLVQQTQQQLIQSEKMSSLGELVGGIAHEINNPINFIYGNIIHTSNYAQNLIDVLNLYQKYYPAPEKAIQAVSETVELDFIIDDLPKVLSSMHNGAERIRQIVISLRNFSRLDESEMKPVNIHEGIDSTLLILQRRLKGRPGHPDIEVIKEYGQLPLVECYPGELNQVFLNILNNAIDALEQRMKDEGKMFINDNYSNSVFTLEAYVLNISTQLLDNNWMQIKISDNGIGIEEAAINKIFDPFFTTKEVGKGTGLGLSICYQIIVEKHKGQLKCLSGSGWTTFEINIPLRQRGQL</sequence>
<feature type="domain" description="Histidine kinase" evidence="12">
    <location>
        <begin position="498"/>
        <end position="764"/>
    </location>
</feature>
<dbReference type="SUPFAM" id="SSF47384">
    <property type="entry name" value="Homodimeric domain of signal transducing histidine kinase"/>
    <property type="match status" value="1"/>
</dbReference>
<keyword evidence="6 11" id="KW-0812">Transmembrane</keyword>
<dbReference type="PRINTS" id="PR00344">
    <property type="entry name" value="BCTRLSENSOR"/>
</dbReference>
<dbReference type="InterPro" id="IPR036890">
    <property type="entry name" value="HATPase_C_sf"/>
</dbReference>
<feature type="transmembrane region" description="Helical" evidence="11">
    <location>
        <begin position="194"/>
        <end position="212"/>
    </location>
</feature>
<dbReference type="CDD" id="cd00082">
    <property type="entry name" value="HisKA"/>
    <property type="match status" value="1"/>
</dbReference>
<dbReference type="Gene3D" id="2.10.70.100">
    <property type="match status" value="1"/>
</dbReference>
<dbReference type="Gene3D" id="1.10.287.130">
    <property type="match status" value="1"/>
</dbReference>
<feature type="domain" description="PAC" evidence="13">
    <location>
        <begin position="387"/>
        <end position="439"/>
    </location>
</feature>
<dbReference type="RefSeq" id="WP_199313286.1">
    <property type="nucleotide sequence ID" value="NZ_JAMPKK010000008.1"/>
</dbReference>
<reference evidence="14 15" key="1">
    <citation type="submission" date="2022-04" db="EMBL/GenBank/DDBJ databases">
        <title>Positive selection, recombination, and allopatry shape intraspecific diversity of widespread and dominant cyanobacteria.</title>
        <authorList>
            <person name="Wei J."/>
            <person name="Shu W."/>
            <person name="Hu C."/>
        </authorList>
    </citation>
    <scope>NUCLEOTIDE SEQUENCE [LARGE SCALE GENOMIC DNA]</scope>
    <source>
        <strain evidence="14 15">GB2-A5</strain>
    </source>
</reference>
<dbReference type="Proteomes" id="UP001442494">
    <property type="component" value="Unassembled WGS sequence"/>
</dbReference>
<evidence type="ECO:0000256" key="6">
    <source>
        <dbReference type="ARBA" id="ARBA00022692"/>
    </source>
</evidence>
<accession>A0ABV0JKQ2</accession>
<dbReference type="SUPFAM" id="SSF55785">
    <property type="entry name" value="PYP-like sensor domain (PAS domain)"/>
    <property type="match status" value="1"/>
</dbReference>
<evidence type="ECO:0000256" key="7">
    <source>
        <dbReference type="ARBA" id="ARBA00022777"/>
    </source>
</evidence>
<dbReference type="PROSITE" id="PS50109">
    <property type="entry name" value="HIS_KIN"/>
    <property type="match status" value="1"/>
</dbReference>
<evidence type="ECO:0000256" key="4">
    <source>
        <dbReference type="ARBA" id="ARBA00022475"/>
    </source>
</evidence>
<feature type="transmembrane region" description="Helical" evidence="11">
    <location>
        <begin position="79"/>
        <end position="101"/>
    </location>
</feature>
<proteinExistence type="predicted"/>
<dbReference type="PROSITE" id="PS50113">
    <property type="entry name" value="PAC"/>
    <property type="match status" value="1"/>
</dbReference>
<feature type="transmembrane region" description="Helical" evidence="11">
    <location>
        <begin position="6"/>
        <end position="28"/>
    </location>
</feature>
<dbReference type="Gene3D" id="3.30.450.20">
    <property type="entry name" value="PAS domain"/>
    <property type="match status" value="1"/>
</dbReference>
<dbReference type="SUPFAM" id="SSF55874">
    <property type="entry name" value="ATPase domain of HSP90 chaperone/DNA topoisomerase II/histidine kinase"/>
    <property type="match status" value="1"/>
</dbReference>
<keyword evidence="7" id="KW-0808">Transferase</keyword>
<protein>
    <recommendedName>
        <fullName evidence="3">histidine kinase</fullName>
        <ecNumber evidence="3">2.7.13.3</ecNumber>
    </recommendedName>
</protein>
<dbReference type="Pfam" id="PF05231">
    <property type="entry name" value="MASE1"/>
    <property type="match status" value="1"/>
</dbReference>
<keyword evidence="7" id="KW-0418">Kinase</keyword>
<dbReference type="EMBL" id="JAMPKK010000008">
    <property type="protein sequence ID" value="MEP0863995.1"/>
    <property type="molecule type" value="Genomic_DNA"/>
</dbReference>
<keyword evidence="15" id="KW-1185">Reference proteome</keyword>
<evidence type="ECO:0000256" key="10">
    <source>
        <dbReference type="ARBA" id="ARBA00023136"/>
    </source>
</evidence>
<dbReference type="InterPro" id="IPR004358">
    <property type="entry name" value="Sig_transdc_His_kin-like_C"/>
</dbReference>
<dbReference type="InterPro" id="IPR001610">
    <property type="entry name" value="PAC"/>
</dbReference>
<dbReference type="InterPro" id="IPR003594">
    <property type="entry name" value="HATPase_dom"/>
</dbReference>
<dbReference type="InterPro" id="IPR005467">
    <property type="entry name" value="His_kinase_dom"/>
</dbReference>
<evidence type="ECO:0000259" key="12">
    <source>
        <dbReference type="PROSITE" id="PS50109"/>
    </source>
</evidence>
<comment type="subcellular location">
    <subcellularLocation>
        <location evidence="2">Cell membrane</location>
        <topology evidence="2">Multi-pass membrane protein</topology>
    </subcellularLocation>
</comment>
<evidence type="ECO:0000256" key="1">
    <source>
        <dbReference type="ARBA" id="ARBA00000085"/>
    </source>
</evidence>
<keyword evidence="5" id="KW-0597">Phosphoprotein</keyword>
<dbReference type="InterPro" id="IPR036097">
    <property type="entry name" value="HisK_dim/P_sf"/>
</dbReference>
<dbReference type="InterPro" id="IPR000700">
    <property type="entry name" value="PAS-assoc_C"/>
</dbReference>
<feature type="transmembrane region" description="Helical" evidence="11">
    <location>
        <begin position="113"/>
        <end position="141"/>
    </location>
</feature>
<evidence type="ECO:0000256" key="11">
    <source>
        <dbReference type="SAM" id="Phobius"/>
    </source>
</evidence>
<dbReference type="InterPro" id="IPR013655">
    <property type="entry name" value="PAS_fold_3"/>
</dbReference>
<dbReference type="InterPro" id="IPR035965">
    <property type="entry name" value="PAS-like_dom_sf"/>
</dbReference>
<evidence type="ECO:0000256" key="2">
    <source>
        <dbReference type="ARBA" id="ARBA00004651"/>
    </source>
</evidence>
<dbReference type="SMART" id="SM00387">
    <property type="entry name" value="HATPase_c"/>
    <property type="match status" value="1"/>
</dbReference>
<dbReference type="EC" id="2.7.13.3" evidence="3"/>
<comment type="caution">
    <text evidence="14">The sequence shown here is derived from an EMBL/GenBank/DDBJ whole genome shotgun (WGS) entry which is preliminary data.</text>
</comment>
<dbReference type="Gene3D" id="3.30.565.10">
    <property type="entry name" value="Histidine kinase-like ATPase, C-terminal domain"/>
    <property type="match status" value="1"/>
</dbReference>
<keyword evidence="4" id="KW-1003">Cell membrane</keyword>
<name>A0ABV0JKQ2_9CYAN</name>
<dbReference type="SMART" id="SM00086">
    <property type="entry name" value="PAC"/>
    <property type="match status" value="1"/>
</dbReference>
<dbReference type="PANTHER" id="PTHR43065">
    <property type="entry name" value="SENSOR HISTIDINE KINASE"/>
    <property type="match status" value="1"/>
</dbReference>
<dbReference type="InterPro" id="IPR007895">
    <property type="entry name" value="MASE1"/>
</dbReference>
<gene>
    <name evidence="14" type="ORF">NDI37_05905</name>
</gene>
<evidence type="ECO:0000256" key="5">
    <source>
        <dbReference type="ARBA" id="ARBA00022553"/>
    </source>
</evidence>
<evidence type="ECO:0000313" key="14">
    <source>
        <dbReference type="EMBL" id="MEP0863995.1"/>
    </source>
</evidence>
<feature type="transmembrane region" description="Helical" evidence="11">
    <location>
        <begin position="153"/>
        <end position="173"/>
    </location>
</feature>
<evidence type="ECO:0000256" key="3">
    <source>
        <dbReference type="ARBA" id="ARBA00012438"/>
    </source>
</evidence>
<comment type="catalytic activity">
    <reaction evidence="1">
        <text>ATP + protein L-histidine = ADP + protein N-phospho-L-histidine.</text>
        <dbReference type="EC" id="2.7.13.3"/>
    </reaction>
</comment>
<dbReference type="InterPro" id="IPR003661">
    <property type="entry name" value="HisK_dim/P_dom"/>
</dbReference>
<keyword evidence="10 11" id="KW-0472">Membrane</keyword>
<organism evidence="14 15">
    <name type="scientific">Funiculus sociatus GB2-A5</name>
    <dbReference type="NCBI Taxonomy" id="2933946"/>
    <lineage>
        <taxon>Bacteria</taxon>
        <taxon>Bacillati</taxon>
        <taxon>Cyanobacteriota</taxon>
        <taxon>Cyanophyceae</taxon>
        <taxon>Coleofasciculales</taxon>
        <taxon>Coleofasciculaceae</taxon>
        <taxon>Funiculus</taxon>
    </lineage>
</organism>